<dbReference type="Pfam" id="PF16198">
    <property type="entry name" value="TruB_C_2"/>
    <property type="match status" value="1"/>
</dbReference>
<name>E6SJS3_THEM7</name>
<dbReference type="EC" id="5.4.99.25" evidence="5"/>
<dbReference type="InterPro" id="IPR014780">
    <property type="entry name" value="tRNA_psdUridine_synth_TruB"/>
</dbReference>
<dbReference type="InterPro" id="IPR020103">
    <property type="entry name" value="PsdUridine_synth_cat_dom_sf"/>
</dbReference>
<evidence type="ECO:0000256" key="5">
    <source>
        <dbReference type="HAMAP-Rule" id="MF_01080"/>
    </source>
</evidence>
<dbReference type="PANTHER" id="PTHR13767">
    <property type="entry name" value="TRNA-PSEUDOURIDINE SYNTHASE"/>
    <property type="match status" value="1"/>
</dbReference>
<proteinExistence type="inferred from homology"/>
<dbReference type="GO" id="GO:1990481">
    <property type="term" value="P:mRNA pseudouridine synthesis"/>
    <property type="evidence" value="ECO:0007669"/>
    <property type="project" value="TreeGrafter"/>
</dbReference>
<dbReference type="Gene3D" id="3.30.2350.10">
    <property type="entry name" value="Pseudouridine synthase"/>
    <property type="match status" value="1"/>
</dbReference>
<dbReference type="CDD" id="cd02573">
    <property type="entry name" value="PseudoU_synth_EcTruB"/>
    <property type="match status" value="1"/>
</dbReference>
<organism evidence="9 10">
    <name type="scientific">Thermaerobacter marianensis (strain ATCC 700841 / DSM 12885 / JCM 10246 / 7p75a)</name>
    <dbReference type="NCBI Taxonomy" id="644966"/>
    <lineage>
        <taxon>Bacteria</taxon>
        <taxon>Bacillati</taxon>
        <taxon>Bacillota</taxon>
        <taxon>Clostridia</taxon>
        <taxon>Eubacteriales</taxon>
        <taxon>Clostridiales Family XVII. Incertae Sedis</taxon>
        <taxon>Thermaerobacter</taxon>
    </lineage>
</organism>
<evidence type="ECO:0000256" key="2">
    <source>
        <dbReference type="ARBA" id="ARBA00005642"/>
    </source>
</evidence>
<feature type="region of interest" description="Disordered" evidence="6">
    <location>
        <begin position="114"/>
        <end position="144"/>
    </location>
</feature>
<dbReference type="InterPro" id="IPR032819">
    <property type="entry name" value="TruB_C"/>
</dbReference>
<feature type="domain" description="tRNA pseudouridylate synthase B C-terminal" evidence="8">
    <location>
        <begin position="223"/>
        <end position="268"/>
    </location>
</feature>
<feature type="region of interest" description="Disordered" evidence="6">
    <location>
        <begin position="1"/>
        <end position="23"/>
    </location>
</feature>
<dbReference type="PANTHER" id="PTHR13767:SF2">
    <property type="entry name" value="PSEUDOURIDYLATE SYNTHASE TRUB1"/>
    <property type="match status" value="1"/>
</dbReference>
<comment type="similarity">
    <text evidence="2 5">Belongs to the pseudouridine synthase TruB family. Type 1 subfamily.</text>
</comment>
<keyword evidence="10" id="KW-1185">Reference proteome</keyword>
<dbReference type="EMBL" id="CP002344">
    <property type="protein sequence ID" value="ADU51136.1"/>
    <property type="molecule type" value="Genomic_DNA"/>
</dbReference>
<dbReference type="HAMAP" id="MF_01080">
    <property type="entry name" value="TruB_bact"/>
    <property type="match status" value="1"/>
</dbReference>
<dbReference type="GO" id="GO:0003723">
    <property type="term" value="F:RNA binding"/>
    <property type="evidence" value="ECO:0007669"/>
    <property type="project" value="InterPro"/>
</dbReference>
<dbReference type="Pfam" id="PF01509">
    <property type="entry name" value="TruB_N"/>
    <property type="match status" value="2"/>
</dbReference>
<dbReference type="eggNOG" id="COG0130">
    <property type="taxonomic scope" value="Bacteria"/>
</dbReference>
<evidence type="ECO:0000259" key="7">
    <source>
        <dbReference type="Pfam" id="PF01509"/>
    </source>
</evidence>
<evidence type="ECO:0000256" key="1">
    <source>
        <dbReference type="ARBA" id="ARBA00000385"/>
    </source>
</evidence>
<comment type="function">
    <text evidence="5">Responsible for synthesis of pseudouridine from uracil-55 in the psi GC loop of transfer RNAs.</text>
</comment>
<dbReference type="HOGENOM" id="CLU_032087_0_0_9"/>
<evidence type="ECO:0000313" key="10">
    <source>
        <dbReference type="Proteomes" id="UP000008915"/>
    </source>
</evidence>
<comment type="catalytic activity">
    <reaction evidence="1 5">
        <text>uridine(55) in tRNA = pseudouridine(55) in tRNA</text>
        <dbReference type="Rhea" id="RHEA:42532"/>
        <dbReference type="Rhea" id="RHEA-COMP:10101"/>
        <dbReference type="Rhea" id="RHEA-COMP:10102"/>
        <dbReference type="ChEBI" id="CHEBI:65314"/>
        <dbReference type="ChEBI" id="CHEBI:65315"/>
        <dbReference type="EC" id="5.4.99.25"/>
    </reaction>
</comment>
<dbReference type="SUPFAM" id="SSF55120">
    <property type="entry name" value="Pseudouridine synthase"/>
    <property type="match status" value="1"/>
</dbReference>
<dbReference type="KEGG" id="tmr:Tmar_1023"/>
<evidence type="ECO:0000256" key="6">
    <source>
        <dbReference type="SAM" id="MobiDB-lite"/>
    </source>
</evidence>
<feature type="domain" description="Pseudouridine synthase II N-terminal" evidence="7">
    <location>
        <begin position="143"/>
        <end position="222"/>
    </location>
</feature>
<reference evidence="9 10" key="1">
    <citation type="journal article" date="2010" name="Stand. Genomic Sci.">
        <title>Complete genome sequence of Thermaerobacter marianensis type strain (7p75a).</title>
        <authorList>
            <person name="Han C."/>
            <person name="Gu W."/>
            <person name="Zhang X."/>
            <person name="Lapidus A."/>
            <person name="Nolan M."/>
            <person name="Copeland A."/>
            <person name="Lucas S."/>
            <person name="Del Rio T.G."/>
            <person name="Tice H."/>
            <person name="Cheng J.F."/>
            <person name="Tapia R."/>
            <person name="Goodwin L."/>
            <person name="Pitluck S."/>
            <person name="Pagani I."/>
            <person name="Ivanova N."/>
            <person name="Mavromatis K."/>
            <person name="Mikhailova N."/>
            <person name="Pati A."/>
            <person name="Chen A."/>
            <person name="Palaniappan K."/>
            <person name="Land M."/>
            <person name="Hauser L."/>
            <person name="Chang Y.J."/>
            <person name="Jeffries C.D."/>
            <person name="Schneider S."/>
            <person name="Rohde M."/>
            <person name="Goker M."/>
            <person name="Pukall R."/>
            <person name="Woyke T."/>
            <person name="Bristow J."/>
            <person name="Eisen J.A."/>
            <person name="Markowitz V."/>
            <person name="Hugenholtz P."/>
            <person name="Kyrpides N.C."/>
            <person name="Klenk H.P."/>
            <person name="Detter J.C."/>
        </authorList>
    </citation>
    <scope>NUCLEOTIDE SEQUENCE [LARGE SCALE GENOMIC DNA]</scope>
    <source>
        <strain evidence="10">ATCC 700841 / DSM 12885 / JCM 10246 / 7p75a</strain>
    </source>
</reference>
<dbReference type="InterPro" id="IPR002501">
    <property type="entry name" value="PsdUridine_synth_N"/>
</dbReference>
<evidence type="ECO:0000259" key="8">
    <source>
        <dbReference type="Pfam" id="PF16198"/>
    </source>
</evidence>
<reference evidence="10" key="2">
    <citation type="journal article" date="2010" name="Stand. Genomic Sci.">
        <title>Complete genome sequence of Thermaerobacter marianensis type strain (7p75aT).</title>
        <authorList>
            <person name="Han C."/>
            <person name="Gu W."/>
            <person name="Zhang X."/>
            <person name="Lapidus A."/>
            <person name="Nolan M."/>
            <person name="Copeland A."/>
            <person name="Lucas S."/>
            <person name="Glavina Del Rio T."/>
            <person name="Tice H."/>
            <person name="Cheng J."/>
            <person name="Tapia R."/>
            <person name="Goodwin L."/>
            <person name="Pitluck S."/>
            <person name="Pagani I."/>
            <person name="Ivanova N."/>
            <person name="Mavromatis K."/>
            <person name="Mikhailova N."/>
            <person name="Pati A."/>
            <person name="Chen A."/>
            <person name="Palaniappan K."/>
            <person name="Land M."/>
            <person name="Hauser L."/>
            <person name="Chang Y."/>
            <person name="Jeffries C."/>
            <person name="Schneider S."/>
            <person name="Rohde M."/>
            <person name="Goker M."/>
            <person name="Pukall R."/>
            <person name="Woyke T."/>
            <person name="Bristow J."/>
            <person name="Eisen J."/>
            <person name="Markowitz V."/>
            <person name="Hugenholtz P."/>
            <person name="Kyrpides N."/>
            <person name="Klenk H."/>
            <person name="Detter J."/>
        </authorList>
    </citation>
    <scope>NUCLEOTIDE SEQUENCE [LARGE SCALE GENOMIC DNA]</scope>
    <source>
        <strain evidence="10">ATCC 700841 / DSM 12885 / JCM 10246 / 7p75a</strain>
    </source>
</reference>
<evidence type="ECO:0000313" key="9">
    <source>
        <dbReference type="EMBL" id="ADU51136.1"/>
    </source>
</evidence>
<gene>
    <name evidence="5" type="primary">truB</name>
    <name evidence="9" type="ordered locus">Tmar_1023</name>
</gene>
<dbReference type="STRING" id="644966.Tmar_1023"/>
<feature type="active site" description="Nucleophile" evidence="5">
    <location>
        <position position="61"/>
    </location>
</feature>
<dbReference type="GO" id="GO:0160148">
    <property type="term" value="F:tRNA pseudouridine(55) synthase activity"/>
    <property type="evidence" value="ECO:0007669"/>
    <property type="project" value="UniProtKB-EC"/>
</dbReference>
<evidence type="ECO:0000256" key="4">
    <source>
        <dbReference type="ARBA" id="ARBA00023235"/>
    </source>
</evidence>
<feature type="compositionally biased region" description="Low complexity" evidence="6">
    <location>
        <begin position="123"/>
        <end position="135"/>
    </location>
</feature>
<keyword evidence="3 5" id="KW-0819">tRNA processing</keyword>
<evidence type="ECO:0000256" key="3">
    <source>
        <dbReference type="ARBA" id="ARBA00022694"/>
    </source>
</evidence>
<feature type="domain" description="Pseudouridine synthase II N-terminal" evidence="7">
    <location>
        <begin position="46"/>
        <end position="109"/>
    </location>
</feature>
<keyword evidence="4 5" id="KW-0413">Isomerase</keyword>
<dbReference type="AlphaFoldDB" id="E6SJS3"/>
<feature type="region of interest" description="Disordered" evidence="6">
    <location>
        <begin position="297"/>
        <end position="322"/>
    </location>
</feature>
<protein>
    <recommendedName>
        <fullName evidence="5">tRNA pseudouridine synthase B</fullName>
        <ecNumber evidence="5">5.4.99.25</ecNumber>
    </recommendedName>
    <alternativeName>
        <fullName evidence="5">tRNA pseudouridine(55) synthase</fullName>
        <shortName evidence="5">Psi55 synthase</shortName>
    </alternativeName>
    <alternativeName>
        <fullName evidence="5">tRNA pseudouridylate synthase</fullName>
    </alternativeName>
    <alternativeName>
        <fullName evidence="5">tRNA-uridine isomerase</fullName>
    </alternativeName>
</protein>
<sequence>MTAGPSRAHGRRGRAGGPPPGAEVDGVLPVLKPPGMTSHDVVDACRRLFGLRRVGHAGTLDPAAAGVLLVCLGPATRLAEYLGEAAKAYRAEIWLGVGTDSHDSEGRLEAWRGEAAGSGAGPAPGTRPAADTGPAAGPGPGPDEARIRQALARRTGPQLQVPPAVSAVRQDGERAYRRHRQGEAVHLEPRPVTIYRLDLVAFWPGPYPRLLVDVVCSKGTYVRALARDLGADLGCPATLVALVRTAQGPFGLGGAVTLEDLARAVAAGQGPSRVIPPARALAHLPAWVLDQGEAARVAHGGRPRPRTRPWDQPPGPGAGAAAPARVRLLDGAGRLLAVGRLEKAGGGWQAVPEKVLAPASR</sequence>
<dbReference type="GO" id="GO:0031119">
    <property type="term" value="P:tRNA pseudouridine synthesis"/>
    <property type="evidence" value="ECO:0007669"/>
    <property type="project" value="UniProtKB-UniRule"/>
</dbReference>
<dbReference type="RefSeq" id="WP_013495441.1">
    <property type="nucleotide sequence ID" value="NC_014831.1"/>
</dbReference>
<dbReference type="Proteomes" id="UP000008915">
    <property type="component" value="Chromosome"/>
</dbReference>
<accession>E6SJS3</accession>